<evidence type="ECO:0000256" key="8">
    <source>
        <dbReference type="SAM" id="SignalP"/>
    </source>
</evidence>
<dbReference type="GO" id="GO:0005788">
    <property type="term" value="C:endoplasmic reticulum lumen"/>
    <property type="evidence" value="ECO:0007669"/>
    <property type="project" value="UniProtKB-SubCell"/>
</dbReference>
<keyword evidence="11" id="KW-1185">Reference proteome</keyword>
<keyword evidence="4" id="KW-1015">Disulfide bond</keyword>
<dbReference type="eggNOG" id="KOG0191">
    <property type="taxonomic scope" value="Eukaryota"/>
</dbReference>
<feature type="signal peptide" evidence="8">
    <location>
        <begin position="1"/>
        <end position="22"/>
    </location>
</feature>
<sequence>MPTSLLLPSLVLVLTCVINVQALYGKSSPVLQVTAKTYDSLIAQSNHTSILEFYAPWCGHCQNLKPAYEKAAKNLAGLAKVAAIDCDDDANKPFCGQMGIQGFPTLKIVRPGSKAGRPIVEDYMGPRSTKGIVEAVKDKIPNHVKKLSGDALEKWLDAEEAPAKAIVFTDKGTTNPLVKSLAIDFLGSVAFAQVRDKATAQQYEVSEFPAIRLIPSHGAPPIPYEGEITRDSLVSFFSQVAPPNPDPAPKNAMSAKPSSKKSKPKSSLSASAAFSRASAAHKSSDFEEHLAGSSTIVLDDHTPTKSPLPVTEVEEKPMIVREAIAPIPTLFTSAEVEAACMMPRSGNCILVLLPPSQEAPSESATSALAGFAEIADKYSKRKASMIPIYAVPADNQAATLIRNDLTLGPEDQMEIIATNMKRGWWRRYPSDSYDVTDLENFVDAIKLGEGSRSELPAGFGIMTEKASEPDTTETVSIAEPVESVEGGEGVADPEPEQNPEAEATDTVVSVAEAEPEPEGTPNMKHNEL</sequence>
<dbReference type="HOGENOM" id="CLU_030577_0_0_1"/>
<dbReference type="InterPro" id="IPR017937">
    <property type="entry name" value="Thioredoxin_CS"/>
</dbReference>
<dbReference type="GO" id="GO:0003756">
    <property type="term" value="F:protein disulfide isomerase activity"/>
    <property type="evidence" value="ECO:0007669"/>
    <property type="project" value="UniProtKB-EC"/>
</dbReference>
<dbReference type="GO" id="GO:0034976">
    <property type="term" value="P:response to endoplasmic reticulum stress"/>
    <property type="evidence" value="ECO:0007669"/>
    <property type="project" value="TreeGrafter"/>
</dbReference>
<dbReference type="AlphaFoldDB" id="W9WHB2"/>
<dbReference type="CDD" id="cd03002">
    <property type="entry name" value="PDI_a_MPD1_like"/>
    <property type="match status" value="1"/>
</dbReference>
<comment type="caution">
    <text evidence="10">The sequence shown here is derived from an EMBL/GenBank/DDBJ whole genome shotgun (WGS) entry which is preliminary data.</text>
</comment>
<dbReference type="InterPro" id="IPR036249">
    <property type="entry name" value="Thioredoxin-like_sf"/>
</dbReference>
<feature type="region of interest" description="Disordered" evidence="7">
    <location>
        <begin position="239"/>
        <end position="267"/>
    </location>
</feature>
<dbReference type="PROSITE" id="PS00194">
    <property type="entry name" value="THIOREDOXIN_1"/>
    <property type="match status" value="1"/>
</dbReference>
<dbReference type="EMBL" id="AMGX01000016">
    <property type="protein sequence ID" value="EXJ67313.1"/>
    <property type="molecule type" value="Genomic_DNA"/>
</dbReference>
<keyword evidence="5" id="KW-0413">Isomerase</keyword>
<protein>
    <recommendedName>
        <fullName evidence="3">protein disulfide-isomerase</fullName>
        <ecNumber evidence="3">5.3.4.1</ecNumber>
    </recommendedName>
</protein>
<dbReference type="RefSeq" id="XP_007748095.1">
    <property type="nucleotide sequence ID" value="XM_007749905.1"/>
</dbReference>
<dbReference type="GO" id="GO:0015035">
    <property type="term" value="F:protein-disulfide reductase activity"/>
    <property type="evidence" value="ECO:0007669"/>
    <property type="project" value="TreeGrafter"/>
</dbReference>
<dbReference type="PRINTS" id="PR00421">
    <property type="entry name" value="THIOREDOXIN"/>
</dbReference>
<evidence type="ECO:0000313" key="11">
    <source>
        <dbReference type="Proteomes" id="UP000019471"/>
    </source>
</evidence>
<keyword evidence="6" id="KW-0676">Redox-active center</keyword>
<accession>W9WHB2</accession>
<organism evidence="10 11">
    <name type="scientific">Cladophialophora psammophila CBS 110553</name>
    <dbReference type="NCBI Taxonomy" id="1182543"/>
    <lineage>
        <taxon>Eukaryota</taxon>
        <taxon>Fungi</taxon>
        <taxon>Dikarya</taxon>
        <taxon>Ascomycota</taxon>
        <taxon>Pezizomycotina</taxon>
        <taxon>Eurotiomycetes</taxon>
        <taxon>Chaetothyriomycetidae</taxon>
        <taxon>Chaetothyriales</taxon>
        <taxon>Herpotrichiellaceae</taxon>
        <taxon>Cladophialophora</taxon>
    </lineage>
</organism>
<dbReference type="OrthoDB" id="10264505at2759"/>
<feature type="compositionally biased region" description="Acidic residues" evidence="7">
    <location>
        <begin position="491"/>
        <end position="503"/>
    </location>
</feature>
<evidence type="ECO:0000256" key="6">
    <source>
        <dbReference type="ARBA" id="ARBA00023284"/>
    </source>
</evidence>
<reference evidence="10 11" key="1">
    <citation type="submission" date="2013-03" db="EMBL/GenBank/DDBJ databases">
        <title>The Genome Sequence of Cladophialophora psammophila CBS 110553.</title>
        <authorList>
            <consortium name="The Broad Institute Genomics Platform"/>
            <person name="Cuomo C."/>
            <person name="de Hoog S."/>
            <person name="Gorbushina A."/>
            <person name="Walker B."/>
            <person name="Young S.K."/>
            <person name="Zeng Q."/>
            <person name="Gargeya S."/>
            <person name="Fitzgerald M."/>
            <person name="Haas B."/>
            <person name="Abouelleil A."/>
            <person name="Allen A.W."/>
            <person name="Alvarado L."/>
            <person name="Arachchi H.M."/>
            <person name="Berlin A.M."/>
            <person name="Chapman S.B."/>
            <person name="Gainer-Dewar J."/>
            <person name="Goldberg J."/>
            <person name="Griggs A."/>
            <person name="Gujja S."/>
            <person name="Hansen M."/>
            <person name="Howarth C."/>
            <person name="Imamovic A."/>
            <person name="Ireland A."/>
            <person name="Larimer J."/>
            <person name="McCowan C."/>
            <person name="Murphy C."/>
            <person name="Pearson M."/>
            <person name="Poon T.W."/>
            <person name="Priest M."/>
            <person name="Roberts A."/>
            <person name="Saif S."/>
            <person name="Shea T."/>
            <person name="Sisk P."/>
            <person name="Sykes S."/>
            <person name="Wortman J."/>
            <person name="Nusbaum C."/>
            <person name="Birren B."/>
        </authorList>
    </citation>
    <scope>NUCLEOTIDE SEQUENCE [LARGE SCALE GENOMIC DNA]</scope>
    <source>
        <strain evidence="10 11">CBS 110553</strain>
    </source>
</reference>
<dbReference type="PANTHER" id="PTHR45815:SF3">
    <property type="entry name" value="PROTEIN DISULFIDE-ISOMERASE A6"/>
    <property type="match status" value="1"/>
</dbReference>
<evidence type="ECO:0000256" key="5">
    <source>
        <dbReference type="ARBA" id="ARBA00023235"/>
    </source>
</evidence>
<dbReference type="Pfam" id="PF24541">
    <property type="entry name" value="Thioredox_PDIA6_C"/>
    <property type="match status" value="1"/>
</dbReference>
<comment type="subcellular location">
    <subcellularLocation>
        <location evidence="2">Endoplasmic reticulum lumen</location>
    </subcellularLocation>
</comment>
<dbReference type="Gene3D" id="3.40.30.10">
    <property type="entry name" value="Glutaredoxin"/>
    <property type="match status" value="2"/>
</dbReference>
<dbReference type="PROSITE" id="PS51352">
    <property type="entry name" value="THIOREDOXIN_2"/>
    <property type="match status" value="1"/>
</dbReference>
<dbReference type="EC" id="5.3.4.1" evidence="3"/>
<gene>
    <name evidence="10" type="ORF">A1O5_09326</name>
</gene>
<name>W9WHB2_9EURO</name>
<dbReference type="InterPro" id="IPR013766">
    <property type="entry name" value="Thioredoxin_domain"/>
</dbReference>
<feature type="region of interest" description="Disordered" evidence="7">
    <location>
        <begin position="463"/>
        <end position="528"/>
    </location>
</feature>
<evidence type="ECO:0000259" key="9">
    <source>
        <dbReference type="PROSITE" id="PS51352"/>
    </source>
</evidence>
<keyword evidence="8" id="KW-0732">Signal</keyword>
<dbReference type="PANTHER" id="PTHR45815">
    <property type="entry name" value="PROTEIN DISULFIDE-ISOMERASE A6"/>
    <property type="match status" value="1"/>
</dbReference>
<dbReference type="STRING" id="1182543.W9WHB2"/>
<evidence type="ECO:0000256" key="2">
    <source>
        <dbReference type="ARBA" id="ARBA00004319"/>
    </source>
</evidence>
<evidence type="ECO:0000256" key="7">
    <source>
        <dbReference type="SAM" id="MobiDB-lite"/>
    </source>
</evidence>
<evidence type="ECO:0000256" key="3">
    <source>
        <dbReference type="ARBA" id="ARBA00012723"/>
    </source>
</evidence>
<feature type="chain" id="PRO_5004932040" description="protein disulfide-isomerase" evidence="8">
    <location>
        <begin position="23"/>
        <end position="528"/>
    </location>
</feature>
<dbReference type="GeneID" id="19194022"/>
<evidence type="ECO:0000313" key="10">
    <source>
        <dbReference type="EMBL" id="EXJ67313.1"/>
    </source>
</evidence>
<dbReference type="Pfam" id="PF00085">
    <property type="entry name" value="Thioredoxin"/>
    <property type="match status" value="1"/>
</dbReference>
<dbReference type="Proteomes" id="UP000019471">
    <property type="component" value="Unassembled WGS sequence"/>
</dbReference>
<dbReference type="SUPFAM" id="SSF52833">
    <property type="entry name" value="Thioredoxin-like"/>
    <property type="match status" value="2"/>
</dbReference>
<proteinExistence type="predicted"/>
<evidence type="ECO:0000256" key="1">
    <source>
        <dbReference type="ARBA" id="ARBA00001182"/>
    </source>
</evidence>
<dbReference type="InterPro" id="IPR057305">
    <property type="entry name" value="Thioredox_PDIA6_C"/>
</dbReference>
<comment type="catalytic activity">
    <reaction evidence="1">
        <text>Catalyzes the rearrangement of -S-S- bonds in proteins.</text>
        <dbReference type="EC" id="5.3.4.1"/>
    </reaction>
</comment>
<feature type="domain" description="Thioredoxin" evidence="9">
    <location>
        <begin position="9"/>
        <end position="141"/>
    </location>
</feature>
<evidence type="ECO:0000256" key="4">
    <source>
        <dbReference type="ARBA" id="ARBA00023157"/>
    </source>
</evidence>